<reference evidence="2" key="2">
    <citation type="submission" date="2020-11" db="EMBL/GenBank/DDBJ databases">
        <authorList>
            <person name="McCartney M.A."/>
            <person name="Auch B."/>
            <person name="Kono T."/>
            <person name="Mallez S."/>
            <person name="Becker A."/>
            <person name="Gohl D.M."/>
            <person name="Silverstein K.A.T."/>
            <person name="Koren S."/>
            <person name="Bechman K.B."/>
            <person name="Herman A."/>
            <person name="Abrahante J.E."/>
            <person name="Garbe J."/>
        </authorList>
    </citation>
    <scope>NUCLEOTIDE SEQUENCE</scope>
    <source>
        <strain evidence="2">Duluth1</strain>
        <tissue evidence="2">Whole animal</tissue>
    </source>
</reference>
<protein>
    <submittedName>
        <fullName evidence="2">Uncharacterized protein</fullName>
    </submittedName>
</protein>
<reference evidence="2" key="1">
    <citation type="journal article" date="2019" name="bioRxiv">
        <title>The Genome of the Zebra Mussel, Dreissena polymorpha: A Resource for Invasive Species Research.</title>
        <authorList>
            <person name="McCartney M.A."/>
            <person name="Auch B."/>
            <person name="Kono T."/>
            <person name="Mallez S."/>
            <person name="Zhang Y."/>
            <person name="Obille A."/>
            <person name="Becker A."/>
            <person name="Abrahante J.E."/>
            <person name="Garbe J."/>
            <person name="Badalamenti J.P."/>
            <person name="Herman A."/>
            <person name="Mangelson H."/>
            <person name="Liachko I."/>
            <person name="Sullivan S."/>
            <person name="Sone E.D."/>
            <person name="Koren S."/>
            <person name="Silverstein K.A.T."/>
            <person name="Beckman K.B."/>
            <person name="Gohl D.M."/>
        </authorList>
    </citation>
    <scope>NUCLEOTIDE SEQUENCE</scope>
    <source>
        <strain evidence="2">Duluth1</strain>
        <tissue evidence="2">Whole animal</tissue>
    </source>
</reference>
<feature type="signal peptide" evidence="1">
    <location>
        <begin position="1"/>
        <end position="20"/>
    </location>
</feature>
<name>A0A9D4NKB2_DREPO</name>
<keyword evidence="1" id="KW-0732">Signal</keyword>
<evidence type="ECO:0000313" key="2">
    <source>
        <dbReference type="EMBL" id="KAH3897005.1"/>
    </source>
</evidence>
<feature type="chain" id="PRO_5038736837" evidence="1">
    <location>
        <begin position="21"/>
        <end position="487"/>
    </location>
</feature>
<dbReference type="InterPro" id="IPR014990">
    <property type="entry name" value="DUF1838"/>
</dbReference>
<organism evidence="2 3">
    <name type="scientific">Dreissena polymorpha</name>
    <name type="common">Zebra mussel</name>
    <name type="synonym">Mytilus polymorpha</name>
    <dbReference type="NCBI Taxonomy" id="45954"/>
    <lineage>
        <taxon>Eukaryota</taxon>
        <taxon>Metazoa</taxon>
        <taxon>Spiralia</taxon>
        <taxon>Lophotrochozoa</taxon>
        <taxon>Mollusca</taxon>
        <taxon>Bivalvia</taxon>
        <taxon>Autobranchia</taxon>
        <taxon>Heteroconchia</taxon>
        <taxon>Euheterodonta</taxon>
        <taxon>Imparidentia</taxon>
        <taxon>Neoheterodontei</taxon>
        <taxon>Myida</taxon>
        <taxon>Dreissenoidea</taxon>
        <taxon>Dreissenidae</taxon>
        <taxon>Dreissena</taxon>
    </lineage>
</organism>
<gene>
    <name evidence="2" type="ORF">DPMN_021189</name>
</gene>
<proteinExistence type="predicted"/>
<dbReference type="EMBL" id="JAIWYP010000001">
    <property type="protein sequence ID" value="KAH3897005.1"/>
    <property type="molecule type" value="Genomic_DNA"/>
</dbReference>
<dbReference type="OrthoDB" id="899at2759"/>
<dbReference type="Pfam" id="PF08894">
    <property type="entry name" value="DUF1838"/>
    <property type="match status" value="1"/>
</dbReference>
<comment type="caution">
    <text evidence="2">The sequence shown here is derived from an EMBL/GenBank/DDBJ whole genome shotgun (WGS) entry which is preliminary data.</text>
</comment>
<sequence>MNAHILVGFILFRAIFRVRCYTDLENFIRIGGSLDPNVSTVDYFNGSVYAKVSGHSLQKLFNFEGYNINRKLLQNDSTFLSLSREFVVYRHPVTSEILQVFSNPISGKANEVFYVANDPVNGIIDSAPRSFVLPENQPQVSIYNSDYVLEYPNPLTPDKYKQYSAGTIYDAVELFAYIVNIPDLQTDNKSIPMCGTWMRKSEFLPWMELSTTPGSLFYTTLVWKCMDGLQCVSSDIMNLIKSNFSKYQTAPSTDEQPNETSWTAFKKTIDQRRLAGFPDIIIPDVNISSNARAMVYNIDKRVSKILTEGSLTMSITGSAQSEIAGISSHILFDANGVVHVTLQPEPHRSHADYSLQFIGNLVLLNHTTGEPLEVFDNPITGQSIDTSHIYNQSLNVSHSFSKDSLFTIDMPSFKAVGLIGANSPAEEPNGAWEVNLFNFIFPYEELSKDPTQAHFYGSFSTFKSWPDWMKMHGISGNVVSKFTASKF</sequence>
<keyword evidence="3" id="KW-1185">Reference proteome</keyword>
<accession>A0A9D4NKB2</accession>
<evidence type="ECO:0000313" key="3">
    <source>
        <dbReference type="Proteomes" id="UP000828390"/>
    </source>
</evidence>
<dbReference type="Proteomes" id="UP000828390">
    <property type="component" value="Unassembled WGS sequence"/>
</dbReference>
<evidence type="ECO:0000256" key="1">
    <source>
        <dbReference type="SAM" id="SignalP"/>
    </source>
</evidence>
<dbReference type="AlphaFoldDB" id="A0A9D4NKB2"/>